<name>A0A1M5HQZ4_9ACTN</name>
<keyword evidence="1" id="KW-0812">Transmembrane</keyword>
<proteinExistence type="predicted"/>
<feature type="transmembrane region" description="Helical" evidence="1">
    <location>
        <begin position="6"/>
        <end position="32"/>
    </location>
</feature>
<reference evidence="2 3" key="1">
    <citation type="submission" date="2016-11" db="EMBL/GenBank/DDBJ databases">
        <authorList>
            <person name="Jaros S."/>
            <person name="Januszkiewicz K."/>
            <person name="Wedrychowicz H."/>
        </authorList>
    </citation>
    <scope>NUCLEOTIDE SEQUENCE [LARGE SCALE GENOMIC DNA]</scope>
    <source>
        <strain evidence="2 3">DSM 45408</strain>
    </source>
</reference>
<dbReference type="EMBL" id="FQVX01000002">
    <property type="protein sequence ID" value="SHG18347.1"/>
    <property type="molecule type" value="Genomic_DNA"/>
</dbReference>
<sequence length="122" mass="12909">MGSGPALVAAAAVAVVHLAFLGYVVFGGFLALRGLAWLWPSMATTVYAAVITLAGFTCPLTTLEKALLEAGGRVPYEGSFIAHHLHGVLFPARFETAAWLTSTGIAVTSYVLALRRHRRAAR</sequence>
<evidence type="ECO:0000313" key="3">
    <source>
        <dbReference type="Proteomes" id="UP000184471"/>
    </source>
</evidence>
<keyword evidence="3" id="KW-1185">Reference proteome</keyword>
<dbReference type="InterPro" id="IPR021218">
    <property type="entry name" value="DUF2784"/>
</dbReference>
<feature type="transmembrane region" description="Helical" evidence="1">
    <location>
        <begin position="96"/>
        <end position="114"/>
    </location>
</feature>
<dbReference type="Proteomes" id="UP000184471">
    <property type="component" value="Unassembled WGS sequence"/>
</dbReference>
<evidence type="ECO:0008006" key="4">
    <source>
        <dbReference type="Google" id="ProtNLM"/>
    </source>
</evidence>
<protein>
    <recommendedName>
        <fullName evidence="4">DUF2784 domain-containing protein</fullName>
    </recommendedName>
</protein>
<evidence type="ECO:0000256" key="1">
    <source>
        <dbReference type="SAM" id="Phobius"/>
    </source>
</evidence>
<keyword evidence="1" id="KW-1133">Transmembrane helix</keyword>
<dbReference type="OrthoDB" id="370375at2"/>
<dbReference type="STRING" id="1070870.SAMN05444351_1700"/>
<gene>
    <name evidence="2" type="ORF">SAMN05444351_1700</name>
</gene>
<evidence type="ECO:0000313" key="2">
    <source>
        <dbReference type="EMBL" id="SHG18347.1"/>
    </source>
</evidence>
<feature type="transmembrane region" description="Helical" evidence="1">
    <location>
        <begin position="44"/>
        <end position="63"/>
    </location>
</feature>
<keyword evidence="1" id="KW-0472">Membrane</keyword>
<accession>A0A1M5HQZ4</accession>
<dbReference type="RefSeq" id="WP_073419767.1">
    <property type="nucleotide sequence ID" value="NZ_FQVX01000002.1"/>
</dbReference>
<organism evidence="2 3">
    <name type="scientific">Geodermatophilus nigrescens</name>
    <dbReference type="NCBI Taxonomy" id="1070870"/>
    <lineage>
        <taxon>Bacteria</taxon>
        <taxon>Bacillati</taxon>
        <taxon>Actinomycetota</taxon>
        <taxon>Actinomycetes</taxon>
        <taxon>Geodermatophilales</taxon>
        <taxon>Geodermatophilaceae</taxon>
        <taxon>Geodermatophilus</taxon>
    </lineage>
</organism>
<dbReference type="Pfam" id="PF10861">
    <property type="entry name" value="DUF2784"/>
    <property type="match status" value="1"/>
</dbReference>
<dbReference type="AlphaFoldDB" id="A0A1M5HQZ4"/>